<feature type="compositionally biased region" description="Basic and acidic residues" evidence="1">
    <location>
        <begin position="366"/>
        <end position="382"/>
    </location>
</feature>
<feature type="compositionally biased region" description="Basic and acidic residues" evidence="1">
    <location>
        <begin position="486"/>
        <end position="501"/>
    </location>
</feature>
<reference evidence="3" key="1">
    <citation type="submission" date="2020-06" db="EMBL/GenBank/DDBJ databases">
        <authorList>
            <person name="Li T."/>
            <person name="Hu X."/>
            <person name="Zhang T."/>
            <person name="Song X."/>
            <person name="Zhang H."/>
            <person name="Dai N."/>
            <person name="Sheng W."/>
            <person name="Hou X."/>
            <person name="Wei L."/>
        </authorList>
    </citation>
    <scope>NUCLEOTIDE SEQUENCE</scope>
    <source>
        <strain evidence="3">KEN1</strain>
        <tissue evidence="3">Leaf</tissue>
    </source>
</reference>
<dbReference type="EMBL" id="JACGWN010000012">
    <property type="protein sequence ID" value="KAL0417070.1"/>
    <property type="molecule type" value="Genomic_DNA"/>
</dbReference>
<dbReference type="InterPro" id="IPR000313">
    <property type="entry name" value="PWWP_dom"/>
</dbReference>
<organism evidence="3">
    <name type="scientific">Sesamum latifolium</name>
    <dbReference type="NCBI Taxonomy" id="2727402"/>
    <lineage>
        <taxon>Eukaryota</taxon>
        <taxon>Viridiplantae</taxon>
        <taxon>Streptophyta</taxon>
        <taxon>Embryophyta</taxon>
        <taxon>Tracheophyta</taxon>
        <taxon>Spermatophyta</taxon>
        <taxon>Magnoliopsida</taxon>
        <taxon>eudicotyledons</taxon>
        <taxon>Gunneridae</taxon>
        <taxon>Pentapetalae</taxon>
        <taxon>asterids</taxon>
        <taxon>lamiids</taxon>
        <taxon>Lamiales</taxon>
        <taxon>Pedaliaceae</taxon>
        <taxon>Sesamum</taxon>
    </lineage>
</organism>
<evidence type="ECO:0000256" key="1">
    <source>
        <dbReference type="SAM" id="MobiDB-lite"/>
    </source>
</evidence>
<dbReference type="Pfam" id="PF00855">
    <property type="entry name" value="PWWP"/>
    <property type="match status" value="1"/>
</dbReference>
<feature type="domain" description="PWWP" evidence="2">
    <location>
        <begin position="255"/>
        <end position="314"/>
    </location>
</feature>
<reference evidence="3" key="2">
    <citation type="journal article" date="2024" name="Plant">
        <title>Genomic evolution and insights into agronomic trait innovations of Sesamum species.</title>
        <authorList>
            <person name="Miao H."/>
            <person name="Wang L."/>
            <person name="Qu L."/>
            <person name="Liu H."/>
            <person name="Sun Y."/>
            <person name="Le M."/>
            <person name="Wang Q."/>
            <person name="Wei S."/>
            <person name="Zheng Y."/>
            <person name="Lin W."/>
            <person name="Duan Y."/>
            <person name="Cao H."/>
            <person name="Xiong S."/>
            <person name="Wang X."/>
            <person name="Wei L."/>
            <person name="Li C."/>
            <person name="Ma Q."/>
            <person name="Ju M."/>
            <person name="Zhao R."/>
            <person name="Li G."/>
            <person name="Mu C."/>
            <person name="Tian Q."/>
            <person name="Mei H."/>
            <person name="Zhang T."/>
            <person name="Gao T."/>
            <person name="Zhang H."/>
        </authorList>
    </citation>
    <scope>NUCLEOTIDE SEQUENCE</scope>
    <source>
        <strain evidence="3">KEN1</strain>
    </source>
</reference>
<feature type="region of interest" description="Disordered" evidence="1">
    <location>
        <begin position="898"/>
        <end position="959"/>
    </location>
</feature>
<name>A0AAW2UI52_9LAMI</name>
<feature type="region of interest" description="Disordered" evidence="1">
    <location>
        <begin position="629"/>
        <end position="661"/>
    </location>
</feature>
<comment type="caution">
    <text evidence="3">The sequence shown here is derived from an EMBL/GenBank/DDBJ whole genome shotgun (WGS) entry which is preliminary data.</text>
</comment>
<dbReference type="SUPFAM" id="SSF63748">
    <property type="entry name" value="Tudor/PWWP/MBT"/>
    <property type="match status" value="1"/>
</dbReference>
<evidence type="ECO:0000259" key="2">
    <source>
        <dbReference type="PROSITE" id="PS50812"/>
    </source>
</evidence>
<dbReference type="InterPro" id="IPR053063">
    <property type="entry name" value="PWWP_domain_containing_PDP"/>
</dbReference>
<dbReference type="PANTHER" id="PTHR42851">
    <property type="entry name" value="ALDOLASE-RELATED"/>
    <property type="match status" value="1"/>
</dbReference>
<protein>
    <submittedName>
        <fullName evidence="3">Serine/threonine-protein kinase ATM</fullName>
    </submittedName>
</protein>
<accession>A0AAW2UI52</accession>
<feature type="compositionally biased region" description="Polar residues" evidence="1">
    <location>
        <begin position="534"/>
        <end position="552"/>
    </location>
</feature>
<dbReference type="Gene3D" id="2.30.30.140">
    <property type="match status" value="1"/>
</dbReference>
<evidence type="ECO:0000313" key="3">
    <source>
        <dbReference type="EMBL" id="KAL0417070.1"/>
    </source>
</evidence>
<feature type="region of interest" description="Disordered" evidence="1">
    <location>
        <begin position="447"/>
        <end position="502"/>
    </location>
</feature>
<feature type="compositionally biased region" description="Basic and acidic residues" evidence="1">
    <location>
        <begin position="157"/>
        <end position="170"/>
    </location>
</feature>
<dbReference type="SMART" id="SM00293">
    <property type="entry name" value="PWWP"/>
    <property type="match status" value="1"/>
</dbReference>
<dbReference type="PANTHER" id="PTHR42851:SF8">
    <property type="entry name" value="PWWP DOMAIN-CONTAINING PROTEIN"/>
    <property type="match status" value="1"/>
</dbReference>
<feature type="compositionally biased region" description="Basic residues" evidence="1">
    <location>
        <begin position="469"/>
        <end position="478"/>
    </location>
</feature>
<feature type="region of interest" description="Disordered" evidence="1">
    <location>
        <begin position="526"/>
        <end position="570"/>
    </location>
</feature>
<dbReference type="PROSITE" id="PS50812">
    <property type="entry name" value="PWWP"/>
    <property type="match status" value="1"/>
</dbReference>
<gene>
    <name evidence="3" type="ORF">Slati_3538900</name>
</gene>
<feature type="region of interest" description="Disordered" evidence="1">
    <location>
        <begin position="361"/>
        <end position="382"/>
    </location>
</feature>
<dbReference type="GO" id="GO:0016301">
    <property type="term" value="F:kinase activity"/>
    <property type="evidence" value="ECO:0007669"/>
    <property type="project" value="UniProtKB-KW"/>
</dbReference>
<feature type="compositionally biased region" description="Basic residues" evidence="1">
    <location>
        <begin position="553"/>
        <end position="563"/>
    </location>
</feature>
<feature type="region of interest" description="Disordered" evidence="1">
    <location>
        <begin position="157"/>
        <end position="176"/>
    </location>
</feature>
<dbReference type="CDD" id="cd05162">
    <property type="entry name" value="PWWP"/>
    <property type="match status" value="1"/>
</dbReference>
<dbReference type="AlphaFoldDB" id="A0AAW2UI52"/>
<sequence length="1139" mass="123596">MEINKGTSGTLEEGFVDSKLSQDKNPCGKIFEQVDSVSLCNISEKCTADVYGGDSEESQVELARELGNGSGEESMVCDGIAGNNQINKGVLESYPDETMFVLTNGNEIKNTDVPVLEGDLQYSGSDGIHIGKVEDPVEKSDDVLHPHELFQVEKVEEPSEKGDHVLHPHEPGSPTKIEVSGNGINLFVEVFGPLDGICESNNSMDDLGELVVGESDSNQEYSHKENGSVFPGVKNASVKNEGEDIVGEQECTFDVGDLVWVKTRTPLWWPGMISDPSNADGTKSEKRGTYLVKYFGNANFIWCKSSDLKPFAEYFDQMSRQNNSRSFCGSVEKALSEIGSRVKSKMTCPCFSKESQTVAVQQSVGNREEGSTSTDRRGKSEVRSLSLFDPASISARIKHLARSVDVPGKVELIVMKNHLSAFYRSIGHLQLPLHLLRSSSDAAQRAQDGLTSELTDKGHNKLSGCCRKTVPKRQKRKRSDNAGLVLDDKKASSGKGFESRERKKSRYLSYPYVDVNQGLKDTSTVGQETEDLKQSSGLSTNSTPLGSCSSTNSRKRGSRKPSKGNHAVSKEDNIDACSAELLAELCSTARDSSYLSRSKYSGSLKRFYSSFRTFAFLNADTACKDAGSQQAPDLERCPPHSSTETEGQMEGIRGVKEPENQRANIAPVKESAQDAVGKKISKTDNLRAKGNAISRSTKKKKEQVISGGLESASNCFSMGTNINPNSSWVISFQQTCPQVPQSTTPPTKTEGATPGLPQVNMIARLPDLNGNHPSFSIEQIPCGGPFTNLSNPLANQTREGFVSPNVNGVNQMVFASVPSLTDVTLQNIPQVGNVVNHTAQYWNGEFRSRELESGMINSGFISFVQPPLQMGLYPTAGKPESKKRKRKEKTCEVPSVIPDLNGNVLDSSSPGKTLLDGNHVPPEGKPQQKTGNKAANIEPGNKAANIEPGNKAADVEPGSNVKRTRTLNIVEELGGSILLNFAPGSTLPPKETLVATFSRYGLLKESEIQVLNDSTVQIVYERSSDARFAFRSLEKSKPFGESLASFKLHGMPDAPKPTTKRNRLQMPQPFLPVNACKIPAKPGAGETPDIALIRQNVEMMKSTLEKAGNSLSSEMRAKLENEIKAFLEKLGSMGGSSSS</sequence>
<keyword evidence="3" id="KW-0808">Transferase</keyword>
<keyword evidence="3" id="KW-0418">Kinase</keyword>
<proteinExistence type="predicted"/>